<gene>
    <name evidence="1" type="ORF">GGR17_002903</name>
</gene>
<dbReference type="EMBL" id="JACIEQ010000004">
    <property type="protein sequence ID" value="MBB4023081.1"/>
    <property type="molecule type" value="Genomic_DNA"/>
</dbReference>
<evidence type="ECO:0000313" key="2">
    <source>
        <dbReference type="Proteomes" id="UP000585681"/>
    </source>
</evidence>
<dbReference type="EC" id="4.1.1.55" evidence="1"/>
<dbReference type="RefSeq" id="WP_054539289.1">
    <property type="nucleotide sequence ID" value="NZ_JACIEQ010000004.1"/>
</dbReference>
<dbReference type="GO" id="GO:0018796">
    <property type="term" value="F:4,5-dihydroxyphthalate decarboxylase activity"/>
    <property type="evidence" value="ECO:0007669"/>
    <property type="project" value="UniProtKB-EC"/>
</dbReference>
<comment type="caution">
    <text evidence="1">The sequence shown here is derived from an EMBL/GenBank/DDBJ whole genome shotgun (WGS) entry which is preliminary data.</text>
</comment>
<proteinExistence type="predicted"/>
<sequence>MTLKLSIGASDCDRIRPLIDGAVTIDGVEADWHVHGVQQLFNEQCTHHTYDAAEFPLATYLRDLEGARRYLALPVFPSRHFRFSCVFVNKAAGLKAPADLAGKRVGIPIWDMAAAVWLRGIFDEHHGLDMRAPVYVTNGLEFGRTADEHPQAYPGGFEIIHASDDGGLAKMLADGKIDALYTAGAPSTYAPHDPDCPVARLFDDPVAAETAYYQKTGIFPPMHIFALKREIAEANPGLTRRLYAALCDAQGEARARLFNSAALNVMLPWLFDHLLESERRLGADYWAAGFAANRETLETVIGYMRNEGLLTTDLTAGDMFDADMRAT</sequence>
<reference evidence="1" key="1">
    <citation type="submission" date="2020-08" db="EMBL/GenBank/DDBJ databases">
        <title>Genomic Encyclopedia of Type Strains, Phase IV (KMG-IV): sequencing the most valuable type-strain genomes for metagenomic binning, comparative biology and taxonomic classification.</title>
        <authorList>
            <person name="Goeker M."/>
        </authorList>
    </citation>
    <scope>NUCLEOTIDE SEQUENCE [LARGE SCALE GENOMIC DNA]</scope>
    <source>
        <strain evidence="1">DSM 105040</strain>
    </source>
</reference>
<keyword evidence="2" id="KW-1185">Reference proteome</keyword>
<dbReference type="Gene3D" id="3.40.190.10">
    <property type="entry name" value="Periplasmic binding protein-like II"/>
    <property type="match status" value="1"/>
</dbReference>
<name>A0A840CAQ5_9RHOB</name>
<dbReference type="AlphaFoldDB" id="A0A840CAQ5"/>
<evidence type="ECO:0000313" key="1">
    <source>
        <dbReference type="EMBL" id="MBB4023081.1"/>
    </source>
</evidence>
<protein>
    <submittedName>
        <fullName evidence="1">4,5-dihydroxyphthalate decarboxylase</fullName>
        <ecNumber evidence="1">4.1.1.55</ecNumber>
    </submittedName>
</protein>
<keyword evidence="1" id="KW-0456">Lyase</keyword>
<dbReference type="Proteomes" id="UP000585681">
    <property type="component" value="Unassembled WGS sequence"/>
</dbReference>
<dbReference type="SUPFAM" id="SSF53850">
    <property type="entry name" value="Periplasmic binding protein-like II"/>
    <property type="match status" value="1"/>
</dbReference>
<organism evidence="1 2">
    <name type="scientific">Actibacterium naphthalenivorans</name>
    <dbReference type="NCBI Taxonomy" id="1614693"/>
    <lineage>
        <taxon>Bacteria</taxon>
        <taxon>Pseudomonadati</taxon>
        <taxon>Pseudomonadota</taxon>
        <taxon>Alphaproteobacteria</taxon>
        <taxon>Rhodobacterales</taxon>
        <taxon>Roseobacteraceae</taxon>
        <taxon>Actibacterium</taxon>
    </lineage>
</organism>
<accession>A0A840CAQ5</accession>